<organism evidence="7 8">
    <name type="scientific">Nesterenkonia flava</name>
    <dbReference type="NCBI Taxonomy" id="469799"/>
    <lineage>
        <taxon>Bacteria</taxon>
        <taxon>Bacillati</taxon>
        <taxon>Actinomycetota</taxon>
        <taxon>Actinomycetes</taxon>
        <taxon>Micrococcales</taxon>
        <taxon>Micrococcaceae</taxon>
        <taxon>Nesterenkonia</taxon>
    </lineage>
</organism>
<dbReference type="GO" id="GO:0003677">
    <property type="term" value="F:DNA binding"/>
    <property type="evidence" value="ECO:0007669"/>
    <property type="project" value="UniProtKB-KW"/>
</dbReference>
<dbReference type="Pfam" id="PF00356">
    <property type="entry name" value="LacI"/>
    <property type="match status" value="1"/>
</dbReference>
<dbReference type="CDD" id="cd01392">
    <property type="entry name" value="HTH_LacI"/>
    <property type="match status" value="1"/>
</dbReference>
<evidence type="ECO:0000256" key="2">
    <source>
        <dbReference type="ARBA" id="ARBA00023015"/>
    </source>
</evidence>
<reference evidence="8" key="1">
    <citation type="submission" date="2023-07" db="EMBL/GenBank/DDBJ databases">
        <title>Description of three actinobacteria isolated from air of manufacturing shop in a pharmaceutical factory.</title>
        <authorList>
            <person name="Zhang D.-F."/>
        </authorList>
    </citation>
    <scope>NUCLEOTIDE SEQUENCE [LARGE SCALE GENOMIC DNA]</scope>
    <source>
        <strain evidence="8">CCTCC AB 207010</strain>
    </source>
</reference>
<gene>
    <name evidence="7" type="ORF">RH857_05490</name>
</gene>
<dbReference type="InterPro" id="IPR001761">
    <property type="entry name" value="Peripla_BP/Lac1_sug-bd_dom"/>
</dbReference>
<dbReference type="RefSeq" id="WP_310536967.1">
    <property type="nucleotide sequence ID" value="NZ_BAAAOC010000020.1"/>
</dbReference>
<comment type="caution">
    <text evidence="7">The sequence shown here is derived from an EMBL/GenBank/DDBJ whole genome shotgun (WGS) entry which is preliminary data.</text>
</comment>
<protein>
    <submittedName>
        <fullName evidence="7">LacI family DNA-binding transcriptional regulator</fullName>
    </submittedName>
</protein>
<dbReference type="PANTHER" id="PTHR30146">
    <property type="entry name" value="LACI-RELATED TRANSCRIPTIONAL REPRESSOR"/>
    <property type="match status" value="1"/>
</dbReference>
<dbReference type="SUPFAM" id="SSF53822">
    <property type="entry name" value="Periplasmic binding protein-like I"/>
    <property type="match status" value="1"/>
</dbReference>
<evidence type="ECO:0000313" key="8">
    <source>
        <dbReference type="Proteomes" id="UP001260872"/>
    </source>
</evidence>
<keyword evidence="8" id="KW-1185">Reference proteome</keyword>
<dbReference type="EMBL" id="JAVKGT010000010">
    <property type="protein sequence ID" value="MDR5711585.1"/>
    <property type="molecule type" value="Genomic_DNA"/>
</dbReference>
<keyword evidence="3 7" id="KW-0238">DNA-binding</keyword>
<keyword evidence="1" id="KW-0678">Repressor</keyword>
<dbReference type="Proteomes" id="UP001260872">
    <property type="component" value="Unassembled WGS sequence"/>
</dbReference>
<feature type="domain" description="HTH lacI-type" evidence="6">
    <location>
        <begin position="8"/>
        <end position="62"/>
    </location>
</feature>
<dbReference type="InterPro" id="IPR010982">
    <property type="entry name" value="Lambda_DNA-bd_dom_sf"/>
</dbReference>
<keyword evidence="4" id="KW-0804">Transcription</keyword>
<name>A0ABU1FSF6_9MICC</name>
<dbReference type="Pfam" id="PF00532">
    <property type="entry name" value="Peripla_BP_1"/>
    <property type="match status" value="1"/>
</dbReference>
<accession>A0ABU1FSF6</accession>
<evidence type="ECO:0000256" key="5">
    <source>
        <dbReference type="SAM" id="MobiDB-lite"/>
    </source>
</evidence>
<dbReference type="CDD" id="cd06267">
    <property type="entry name" value="PBP1_LacI_sugar_binding-like"/>
    <property type="match status" value="1"/>
</dbReference>
<dbReference type="PANTHER" id="PTHR30146:SF148">
    <property type="entry name" value="HTH-TYPE TRANSCRIPTIONAL REPRESSOR PURR-RELATED"/>
    <property type="match status" value="1"/>
</dbReference>
<feature type="region of interest" description="Disordered" evidence="5">
    <location>
        <begin position="21"/>
        <end position="40"/>
    </location>
</feature>
<evidence type="ECO:0000256" key="4">
    <source>
        <dbReference type="ARBA" id="ARBA00023163"/>
    </source>
</evidence>
<dbReference type="SMART" id="SM00354">
    <property type="entry name" value="HTH_LACI"/>
    <property type="match status" value="1"/>
</dbReference>
<dbReference type="SUPFAM" id="SSF47413">
    <property type="entry name" value="lambda repressor-like DNA-binding domains"/>
    <property type="match status" value="1"/>
</dbReference>
<keyword evidence="2" id="KW-0805">Transcription regulation</keyword>
<dbReference type="Gene3D" id="1.10.260.40">
    <property type="entry name" value="lambda repressor-like DNA-binding domains"/>
    <property type="match status" value="1"/>
</dbReference>
<dbReference type="InterPro" id="IPR028082">
    <property type="entry name" value="Peripla_BP_I"/>
</dbReference>
<dbReference type="PROSITE" id="PS50932">
    <property type="entry name" value="HTH_LACI_2"/>
    <property type="match status" value="1"/>
</dbReference>
<dbReference type="InterPro" id="IPR000843">
    <property type="entry name" value="HTH_LacI"/>
</dbReference>
<dbReference type="Gene3D" id="3.40.50.2300">
    <property type="match status" value="2"/>
</dbReference>
<evidence type="ECO:0000256" key="3">
    <source>
        <dbReference type="ARBA" id="ARBA00023125"/>
    </source>
</evidence>
<evidence type="ECO:0000256" key="1">
    <source>
        <dbReference type="ARBA" id="ARBA00022491"/>
    </source>
</evidence>
<dbReference type="PROSITE" id="PS00356">
    <property type="entry name" value="HTH_LACI_1"/>
    <property type="match status" value="1"/>
</dbReference>
<proteinExistence type="predicted"/>
<sequence length="357" mass="38054">MAPRSQSVTINDVAREAGVSKSSAARVLAGRGSSSPKTQKAVHEAAKRLGYRPNALAKAMVSGSSKTIAAVLPDVANPFFSAALRGLTDAARSAGFEVLVANTDNDPDVETRSIELLTEKRVDGFVIAPVFQDEPDAISRLVNDEIPVVLLDRRMPALADVPLVSLDHVGASELATESLIELGHKRIAIVTEAVYDSQGVSGFPPGIDTGALRPSAQRLLGYRNALGKHGLPLEHDLVVHAEYTWRSAQKAVRRLIESGQDFSALFCTDAVLTAGAYKAIVEAGVPIPETFSFIGFDDQEWTTLVSPAISVLDQPRHALGATAATRLLAQIRHITANQQDVRLPANLIPRGTTAPPR</sequence>
<evidence type="ECO:0000259" key="6">
    <source>
        <dbReference type="PROSITE" id="PS50932"/>
    </source>
</evidence>
<evidence type="ECO:0000313" key="7">
    <source>
        <dbReference type="EMBL" id="MDR5711585.1"/>
    </source>
</evidence>